<name>A0A0F8WKP4_9ZZZZ</name>
<evidence type="ECO:0000313" key="2">
    <source>
        <dbReference type="EMBL" id="KKK57407.1"/>
    </source>
</evidence>
<dbReference type="Pfam" id="PF02738">
    <property type="entry name" value="MoCoBD_1"/>
    <property type="match status" value="1"/>
</dbReference>
<dbReference type="SUPFAM" id="SSF56003">
    <property type="entry name" value="Molybdenum cofactor-binding domain"/>
    <property type="match status" value="1"/>
</dbReference>
<feature type="non-terminal residue" evidence="2">
    <location>
        <position position="167"/>
    </location>
</feature>
<evidence type="ECO:0000259" key="1">
    <source>
        <dbReference type="Pfam" id="PF02738"/>
    </source>
</evidence>
<dbReference type="InterPro" id="IPR008274">
    <property type="entry name" value="AldOxase/xan_DH_MoCoBD1"/>
</dbReference>
<proteinExistence type="predicted"/>
<sequence length="167" mass="18540">MSHIATDLVRPGDIVSFRFPYSEGIAHYARPCLILEATEDELLLAYGTSSCERANTGFEIRLNAEFAACGLNRASRFVLARRIRVARLVLLAARNLGRPVKWIGERTADAFLSDSHGRDQINEAELALDADYRFLALRVNSWANMGAYLSNFAPYIPTDCGVLMLNG</sequence>
<dbReference type="Gene3D" id="3.30.365.10">
    <property type="entry name" value="Aldehyde oxidase/xanthine dehydrogenase, molybdopterin binding domain"/>
    <property type="match status" value="2"/>
</dbReference>
<reference evidence="2" key="1">
    <citation type="journal article" date="2015" name="Nature">
        <title>Complex archaea that bridge the gap between prokaryotes and eukaryotes.</title>
        <authorList>
            <person name="Spang A."/>
            <person name="Saw J.H."/>
            <person name="Jorgensen S.L."/>
            <person name="Zaremba-Niedzwiedzka K."/>
            <person name="Martijn J."/>
            <person name="Lind A.E."/>
            <person name="van Eijk R."/>
            <person name="Schleper C."/>
            <person name="Guy L."/>
            <person name="Ettema T.J."/>
        </authorList>
    </citation>
    <scope>NUCLEOTIDE SEQUENCE</scope>
</reference>
<gene>
    <name evidence="2" type="ORF">LCGC14_3054790</name>
</gene>
<dbReference type="AlphaFoldDB" id="A0A0F8WKP4"/>
<feature type="domain" description="Aldehyde oxidase/xanthine dehydrogenase first molybdopterin binding" evidence="1">
    <location>
        <begin position="83"/>
        <end position="164"/>
    </location>
</feature>
<protein>
    <recommendedName>
        <fullName evidence="1">Aldehyde oxidase/xanthine dehydrogenase first molybdopterin binding domain-containing protein</fullName>
    </recommendedName>
</protein>
<accession>A0A0F8WKP4</accession>
<comment type="caution">
    <text evidence="2">The sequence shown here is derived from an EMBL/GenBank/DDBJ whole genome shotgun (WGS) entry which is preliminary data.</text>
</comment>
<dbReference type="GO" id="GO:0016491">
    <property type="term" value="F:oxidoreductase activity"/>
    <property type="evidence" value="ECO:0007669"/>
    <property type="project" value="InterPro"/>
</dbReference>
<dbReference type="EMBL" id="LAZR01064492">
    <property type="protein sequence ID" value="KKK57407.1"/>
    <property type="molecule type" value="Genomic_DNA"/>
</dbReference>
<organism evidence="2">
    <name type="scientific">marine sediment metagenome</name>
    <dbReference type="NCBI Taxonomy" id="412755"/>
    <lineage>
        <taxon>unclassified sequences</taxon>
        <taxon>metagenomes</taxon>
        <taxon>ecological metagenomes</taxon>
    </lineage>
</organism>
<dbReference type="InterPro" id="IPR037165">
    <property type="entry name" value="AldOxase/xan_DH_Mopterin-bd_sf"/>
</dbReference>